<dbReference type="InterPro" id="IPR013243">
    <property type="entry name" value="SCA7_dom"/>
</dbReference>
<gene>
    <name evidence="3" type="ORF">PNOK_0452300</name>
</gene>
<reference evidence="3 4" key="1">
    <citation type="journal article" date="2017" name="Mol. Ecol.">
        <title>Comparative and population genomic landscape of Phellinus noxius: A hypervariable fungus causing root rot in trees.</title>
        <authorList>
            <person name="Chung C.L."/>
            <person name="Lee T.J."/>
            <person name="Akiba M."/>
            <person name="Lee H.H."/>
            <person name="Kuo T.H."/>
            <person name="Liu D."/>
            <person name="Ke H.M."/>
            <person name="Yokoi T."/>
            <person name="Roa M.B."/>
            <person name="Lu M.J."/>
            <person name="Chang Y.Y."/>
            <person name="Ann P.J."/>
            <person name="Tsai J.N."/>
            <person name="Chen C.Y."/>
            <person name="Tzean S.S."/>
            <person name="Ota Y."/>
            <person name="Hattori T."/>
            <person name="Sahashi N."/>
            <person name="Liou R.F."/>
            <person name="Kikuchi T."/>
            <person name="Tsai I.J."/>
        </authorList>
    </citation>
    <scope>NUCLEOTIDE SEQUENCE [LARGE SCALE GENOMIC DNA]</scope>
    <source>
        <strain evidence="3 4">FFPRI411160</strain>
    </source>
</reference>
<accession>A0A286UJB2</accession>
<dbReference type="PANTHER" id="PTHR47805:SF1">
    <property type="entry name" value="SAGA-ASSOCIATED FACTOR 73"/>
    <property type="match status" value="1"/>
</dbReference>
<dbReference type="GO" id="GO:0000124">
    <property type="term" value="C:SAGA complex"/>
    <property type="evidence" value="ECO:0007669"/>
    <property type="project" value="InterPro"/>
</dbReference>
<feature type="region of interest" description="Disordered" evidence="1">
    <location>
        <begin position="196"/>
        <end position="249"/>
    </location>
</feature>
<feature type="region of interest" description="Disordered" evidence="1">
    <location>
        <begin position="1"/>
        <end position="43"/>
    </location>
</feature>
<dbReference type="InterPro" id="IPR037804">
    <property type="entry name" value="SGF73"/>
</dbReference>
<organism evidence="3 4">
    <name type="scientific">Pyrrhoderma noxium</name>
    <dbReference type="NCBI Taxonomy" id="2282107"/>
    <lineage>
        <taxon>Eukaryota</taxon>
        <taxon>Fungi</taxon>
        <taxon>Dikarya</taxon>
        <taxon>Basidiomycota</taxon>
        <taxon>Agaricomycotina</taxon>
        <taxon>Agaricomycetes</taxon>
        <taxon>Hymenochaetales</taxon>
        <taxon>Hymenochaetaceae</taxon>
        <taxon>Pyrrhoderma</taxon>
    </lineage>
</organism>
<dbReference type="AlphaFoldDB" id="A0A286UJB2"/>
<proteinExistence type="predicted"/>
<dbReference type="Pfam" id="PF08313">
    <property type="entry name" value="SCA7"/>
    <property type="match status" value="1"/>
</dbReference>
<sequence length="338" mass="36832">MSLKLRIDSASSPRAPFSWDNLPTTPTIDSPSEPPSSPPTSWLDAKHMKIFGAEPLRSEFGIVRCKYCSKPVLKNAMVEHASRCETIRNGGAKKGSKDGAKTGSKRPADDEEGEELGGVKKKKKPATKVTKGRTKGPVNLDIQCGVINDKGVPCSRALTCKSHAMGAKRSVQGRSKPYDELLNALLKERNPNWVEPVKRQTKAERKEKKEKEKAEKKRLAGEMAAAAAATKQATGGPVKKGGKKTNTVAGPQAPIALADEAEDENLDEVDSEAELESMVKAVRGARTVGLIGTPLALPYDTGTWFVFRRERLRNYYPLDHLALINDTGFMTTICKYTT</sequence>
<dbReference type="GO" id="GO:0006357">
    <property type="term" value="P:regulation of transcription by RNA polymerase II"/>
    <property type="evidence" value="ECO:0007669"/>
    <property type="project" value="TreeGrafter"/>
</dbReference>
<dbReference type="GO" id="GO:1904802">
    <property type="term" value="P:RITS complex assembly"/>
    <property type="evidence" value="ECO:0007669"/>
    <property type="project" value="TreeGrafter"/>
</dbReference>
<name>A0A286UJB2_9AGAM</name>
<feature type="compositionally biased region" description="Basic and acidic residues" evidence="1">
    <location>
        <begin position="196"/>
        <end position="220"/>
    </location>
</feature>
<evidence type="ECO:0000259" key="2">
    <source>
        <dbReference type="PROSITE" id="PS51505"/>
    </source>
</evidence>
<feature type="domain" description="SCA7" evidence="2">
    <location>
        <begin position="131"/>
        <end position="197"/>
    </location>
</feature>
<feature type="region of interest" description="Disordered" evidence="1">
    <location>
        <begin position="88"/>
        <end position="135"/>
    </location>
</feature>
<dbReference type="GO" id="GO:0031048">
    <property type="term" value="P:regulatory ncRNA-mediated heterochromatin formation"/>
    <property type="evidence" value="ECO:0007669"/>
    <property type="project" value="TreeGrafter"/>
</dbReference>
<dbReference type="EMBL" id="NBII01000004">
    <property type="protein sequence ID" value="PAV19589.1"/>
    <property type="molecule type" value="Genomic_DNA"/>
</dbReference>
<evidence type="ECO:0000313" key="3">
    <source>
        <dbReference type="EMBL" id="PAV19589.1"/>
    </source>
</evidence>
<dbReference type="PANTHER" id="PTHR47805">
    <property type="entry name" value="SAGA-ASSOCIATED FACTOR 73"/>
    <property type="match status" value="1"/>
</dbReference>
<comment type="caution">
    <text evidence="3">The sequence shown here is derived from an EMBL/GenBank/DDBJ whole genome shotgun (WGS) entry which is preliminary data.</text>
</comment>
<dbReference type="PROSITE" id="PS51505">
    <property type="entry name" value="SCA7"/>
    <property type="match status" value="1"/>
</dbReference>
<dbReference type="InParanoid" id="A0A286UJB2"/>
<dbReference type="Gene3D" id="6.10.140.1270">
    <property type="match status" value="1"/>
</dbReference>
<dbReference type="Proteomes" id="UP000217199">
    <property type="component" value="Unassembled WGS sequence"/>
</dbReference>
<dbReference type="STRING" id="2282107.A0A286UJB2"/>
<feature type="compositionally biased region" description="Basic residues" evidence="1">
    <location>
        <begin position="119"/>
        <end position="134"/>
    </location>
</feature>
<keyword evidence="4" id="KW-1185">Reference proteome</keyword>
<dbReference type="OrthoDB" id="21678at2759"/>
<evidence type="ECO:0000313" key="4">
    <source>
        <dbReference type="Proteomes" id="UP000217199"/>
    </source>
</evidence>
<protein>
    <submittedName>
        <fullName evidence="3">SCA7-domain-containing</fullName>
    </submittedName>
</protein>
<evidence type="ECO:0000256" key="1">
    <source>
        <dbReference type="SAM" id="MobiDB-lite"/>
    </source>
</evidence>